<evidence type="ECO:0000259" key="1">
    <source>
        <dbReference type="Pfam" id="PF07744"/>
    </source>
</evidence>
<protein>
    <recommendedName>
        <fullName evidence="1">Spen paralogue and orthologue SPOC C-terminal domain-containing protein</fullName>
    </recommendedName>
</protein>
<dbReference type="Pfam" id="PF07744">
    <property type="entry name" value="SPOC"/>
    <property type="match status" value="1"/>
</dbReference>
<dbReference type="InterPro" id="IPR016194">
    <property type="entry name" value="SPOC-like_C_dom_sf"/>
</dbReference>
<reference evidence="2" key="1">
    <citation type="submission" date="2023-10" db="EMBL/GenBank/DDBJ databases">
        <authorList>
            <person name="Chen Y."/>
            <person name="Shah S."/>
            <person name="Dougan E. K."/>
            <person name="Thang M."/>
            <person name="Chan C."/>
        </authorList>
    </citation>
    <scope>NUCLEOTIDE SEQUENCE [LARGE SCALE GENOMIC DNA]</scope>
</reference>
<evidence type="ECO:0000313" key="3">
    <source>
        <dbReference type="Proteomes" id="UP001189429"/>
    </source>
</evidence>
<sequence length="495" mass="52695">MPSAQVALTLHDLGPPLLAKAAGPAAGEASPLEALCRLTLPEFVLLDPTAPNVPEWGVVERSCRPLAVLIMNANLPCHAGWIRDRLLLRGDWAEPDDSDECCDVTRARSRAAQRVQRGALGAARCGAGEAVRLEYEEVANDEGFSGDETEFRLSKARADALMDCLKRAERCAKVAKETCLKDELVELLASLGGDGWNDSSVLRRLQQQAELQALSEAEAICLTAFRDGQGGEAAPEGEPPARSGGITLARNAGKRLPTRATLLHGRVQDVEVALRSAAQNGNLLDITHRVPFEEVARRAPGTILCLAAQTHMEQAQLEEYIKYFRSKMRAGVARLDGSLALYILPPVEVRRGGGDSRPLASWQHRADAALRLALERGLPVVTPPSVAISAQTSSALSDARAAPVVAVPRSRLAEGRPAPPIRNGMRCWAPLAALALRGFARPPGGACRVRLPLPGAAARGSAAGEERAHRSAAAWRSGVTCWSSACTGPRTLAVT</sequence>
<evidence type="ECO:0000313" key="2">
    <source>
        <dbReference type="EMBL" id="CAK0870995.1"/>
    </source>
</evidence>
<keyword evidence="3" id="KW-1185">Reference proteome</keyword>
<dbReference type="Proteomes" id="UP001189429">
    <property type="component" value="Unassembled WGS sequence"/>
</dbReference>
<gene>
    <name evidence="2" type="ORF">PCOR1329_LOCUS56954</name>
</gene>
<organism evidence="2 3">
    <name type="scientific">Prorocentrum cordatum</name>
    <dbReference type="NCBI Taxonomy" id="2364126"/>
    <lineage>
        <taxon>Eukaryota</taxon>
        <taxon>Sar</taxon>
        <taxon>Alveolata</taxon>
        <taxon>Dinophyceae</taxon>
        <taxon>Prorocentrales</taxon>
        <taxon>Prorocentraceae</taxon>
        <taxon>Prorocentrum</taxon>
    </lineage>
</organism>
<dbReference type="EMBL" id="CAUYUJ010017025">
    <property type="protein sequence ID" value="CAK0870995.1"/>
    <property type="molecule type" value="Genomic_DNA"/>
</dbReference>
<accession>A0ABN9VD13</accession>
<name>A0ABN9VD13_9DINO</name>
<feature type="domain" description="Spen paralogue and orthologue SPOC C-terminal" evidence="1">
    <location>
        <begin position="248"/>
        <end position="346"/>
    </location>
</feature>
<dbReference type="SUPFAM" id="SSF100939">
    <property type="entry name" value="SPOC domain-like"/>
    <property type="match status" value="1"/>
</dbReference>
<comment type="caution">
    <text evidence="2">The sequence shown here is derived from an EMBL/GenBank/DDBJ whole genome shotgun (WGS) entry which is preliminary data.</text>
</comment>
<dbReference type="InterPro" id="IPR012921">
    <property type="entry name" value="SPOC_C"/>
</dbReference>
<proteinExistence type="predicted"/>